<organism evidence="1">
    <name type="scientific">Anguilla anguilla</name>
    <name type="common">European freshwater eel</name>
    <name type="synonym">Muraena anguilla</name>
    <dbReference type="NCBI Taxonomy" id="7936"/>
    <lineage>
        <taxon>Eukaryota</taxon>
        <taxon>Metazoa</taxon>
        <taxon>Chordata</taxon>
        <taxon>Craniata</taxon>
        <taxon>Vertebrata</taxon>
        <taxon>Euteleostomi</taxon>
        <taxon>Actinopterygii</taxon>
        <taxon>Neopterygii</taxon>
        <taxon>Teleostei</taxon>
        <taxon>Anguilliformes</taxon>
        <taxon>Anguillidae</taxon>
        <taxon>Anguilla</taxon>
    </lineage>
</organism>
<evidence type="ECO:0000313" key="1">
    <source>
        <dbReference type="EMBL" id="JAH94512.1"/>
    </source>
</evidence>
<accession>A0A0E9WVU1</accession>
<dbReference type="AlphaFoldDB" id="A0A0E9WVU1"/>
<reference evidence="1" key="1">
    <citation type="submission" date="2014-11" db="EMBL/GenBank/DDBJ databases">
        <authorList>
            <person name="Amaro Gonzalez C."/>
        </authorList>
    </citation>
    <scope>NUCLEOTIDE SEQUENCE</scope>
</reference>
<proteinExistence type="predicted"/>
<name>A0A0E9WVU1_ANGAN</name>
<dbReference type="EMBL" id="GBXM01014065">
    <property type="protein sequence ID" value="JAH94512.1"/>
    <property type="molecule type" value="Transcribed_RNA"/>
</dbReference>
<sequence length="63" mass="7212">MEKNKIKKMDIWHKARTGLLTVKWAISKPPTQQERSMLRPGSVTAANHLSWLILLLASQNKSE</sequence>
<protein>
    <submittedName>
        <fullName evidence="1">Uncharacterized protein</fullName>
    </submittedName>
</protein>
<reference evidence="1" key="2">
    <citation type="journal article" date="2015" name="Fish Shellfish Immunol.">
        <title>Early steps in the European eel (Anguilla anguilla)-Vibrio vulnificus interaction in the gills: Role of the RtxA13 toxin.</title>
        <authorList>
            <person name="Callol A."/>
            <person name="Pajuelo D."/>
            <person name="Ebbesson L."/>
            <person name="Teles M."/>
            <person name="MacKenzie S."/>
            <person name="Amaro C."/>
        </authorList>
    </citation>
    <scope>NUCLEOTIDE SEQUENCE</scope>
</reference>